<feature type="transmembrane region" description="Helical" evidence="1">
    <location>
        <begin position="212"/>
        <end position="230"/>
    </location>
</feature>
<dbReference type="EMBL" id="CM035412">
    <property type="protein sequence ID" value="KAH7432757.1"/>
    <property type="molecule type" value="Genomic_DNA"/>
</dbReference>
<accession>A0A8T2UA59</accession>
<feature type="transmembrane region" description="Helical" evidence="1">
    <location>
        <begin position="163"/>
        <end position="181"/>
    </location>
</feature>
<dbReference type="PANTHER" id="PTHR36774">
    <property type="entry name" value="INSULIN-INDUCED PROTEIN"/>
    <property type="match status" value="1"/>
</dbReference>
<dbReference type="OMA" id="EGLITWT"/>
<keyword evidence="1" id="KW-1133">Transmembrane helix</keyword>
<protein>
    <submittedName>
        <fullName evidence="2">Uncharacterized protein</fullName>
    </submittedName>
</protein>
<evidence type="ECO:0000313" key="3">
    <source>
        <dbReference type="Proteomes" id="UP000825935"/>
    </source>
</evidence>
<dbReference type="AlphaFoldDB" id="A0A8T2UA59"/>
<name>A0A8T2UA59_CERRI</name>
<keyword evidence="3" id="KW-1185">Reference proteome</keyword>
<feature type="transmembrane region" description="Helical" evidence="1">
    <location>
        <begin position="131"/>
        <end position="151"/>
    </location>
</feature>
<organism evidence="2 3">
    <name type="scientific">Ceratopteris richardii</name>
    <name type="common">Triangle waterfern</name>
    <dbReference type="NCBI Taxonomy" id="49495"/>
    <lineage>
        <taxon>Eukaryota</taxon>
        <taxon>Viridiplantae</taxon>
        <taxon>Streptophyta</taxon>
        <taxon>Embryophyta</taxon>
        <taxon>Tracheophyta</taxon>
        <taxon>Polypodiopsida</taxon>
        <taxon>Polypodiidae</taxon>
        <taxon>Polypodiales</taxon>
        <taxon>Pteridineae</taxon>
        <taxon>Pteridaceae</taxon>
        <taxon>Parkerioideae</taxon>
        <taxon>Ceratopteris</taxon>
    </lineage>
</organism>
<proteinExistence type="predicted"/>
<dbReference type="Proteomes" id="UP000825935">
    <property type="component" value="Chromosome 7"/>
</dbReference>
<sequence length="286" mass="32346">MVIAHCLRKLLGDEMANLSLRALSTTVVFPSRSHVSSLHRVPYPSSWERIRCCSSEHQQNQQERSSTGEPSTLNRLSFPGKWPSISIALSSVGFFLGPLLDGIHSNVQLLVYDDWAINIGSLKTNIVVPPLLGIFYGVVGLLQLVLDNLFAKGRLPKTDSKRLFLSFLFLVFILELSAEMYKSGTPYNIEAYALFGLAELNWYLFDRTWWGFGLAAVAGVCCPLAEVPLMKFFNLWHYPNANIVVFDEGLVTWILACYFSYIPFLANLSRWLDLQFRSEHVKARSD</sequence>
<dbReference type="PANTHER" id="PTHR36774:SF1">
    <property type="entry name" value="INSULIN-INDUCED PROTEIN"/>
    <property type="match status" value="1"/>
</dbReference>
<dbReference type="OrthoDB" id="205546at2759"/>
<keyword evidence="1" id="KW-0812">Transmembrane</keyword>
<reference evidence="2" key="1">
    <citation type="submission" date="2021-08" db="EMBL/GenBank/DDBJ databases">
        <title>WGS assembly of Ceratopteris richardii.</title>
        <authorList>
            <person name="Marchant D.B."/>
            <person name="Chen G."/>
            <person name="Jenkins J."/>
            <person name="Shu S."/>
            <person name="Leebens-Mack J."/>
            <person name="Grimwood J."/>
            <person name="Schmutz J."/>
            <person name="Soltis P."/>
            <person name="Soltis D."/>
            <person name="Chen Z.-H."/>
        </authorList>
    </citation>
    <scope>NUCLEOTIDE SEQUENCE</scope>
    <source>
        <strain evidence="2">Whitten #5841</strain>
        <tissue evidence="2">Leaf</tissue>
    </source>
</reference>
<comment type="caution">
    <text evidence="2">The sequence shown here is derived from an EMBL/GenBank/DDBJ whole genome shotgun (WGS) entry which is preliminary data.</text>
</comment>
<evidence type="ECO:0000313" key="2">
    <source>
        <dbReference type="EMBL" id="KAH7432757.1"/>
    </source>
</evidence>
<keyword evidence="1" id="KW-0472">Membrane</keyword>
<gene>
    <name evidence="2" type="ORF">KP509_07G038300</name>
</gene>
<evidence type="ECO:0000256" key="1">
    <source>
        <dbReference type="SAM" id="Phobius"/>
    </source>
</evidence>
<feature type="transmembrane region" description="Helical" evidence="1">
    <location>
        <begin position="250"/>
        <end position="268"/>
    </location>
</feature>